<protein>
    <submittedName>
        <fullName evidence="1">Dehydrogenase</fullName>
    </submittedName>
</protein>
<keyword evidence="2" id="KW-1185">Reference proteome</keyword>
<evidence type="ECO:0000313" key="2">
    <source>
        <dbReference type="Proteomes" id="UP001597469"/>
    </source>
</evidence>
<organism evidence="1 2">
    <name type="scientific">Spirosoma soli</name>
    <dbReference type="NCBI Taxonomy" id="1770529"/>
    <lineage>
        <taxon>Bacteria</taxon>
        <taxon>Pseudomonadati</taxon>
        <taxon>Bacteroidota</taxon>
        <taxon>Cytophagia</taxon>
        <taxon>Cytophagales</taxon>
        <taxon>Cytophagaceae</taxon>
        <taxon>Spirosoma</taxon>
    </lineage>
</organism>
<dbReference type="RefSeq" id="WP_381517875.1">
    <property type="nucleotide sequence ID" value="NZ_JBHULN010000001.1"/>
</dbReference>
<reference evidence="2" key="1">
    <citation type="journal article" date="2019" name="Int. J. Syst. Evol. Microbiol.">
        <title>The Global Catalogue of Microorganisms (GCM) 10K type strain sequencing project: providing services to taxonomists for standard genome sequencing and annotation.</title>
        <authorList>
            <consortium name="The Broad Institute Genomics Platform"/>
            <consortium name="The Broad Institute Genome Sequencing Center for Infectious Disease"/>
            <person name="Wu L."/>
            <person name="Ma J."/>
        </authorList>
    </citation>
    <scope>NUCLEOTIDE SEQUENCE [LARGE SCALE GENOMIC DNA]</scope>
    <source>
        <strain evidence="2">KCTC 42805</strain>
    </source>
</reference>
<comment type="caution">
    <text evidence="1">The sequence shown here is derived from an EMBL/GenBank/DDBJ whole genome shotgun (WGS) entry which is preliminary data.</text>
</comment>
<accession>A0ABW5LWP1</accession>
<dbReference type="Proteomes" id="UP001597469">
    <property type="component" value="Unassembled WGS sequence"/>
</dbReference>
<sequence length="58" mass="6163">MNSAAENASIIPVKVKHENQNVPTKQTSLSPIYVLLASDDSSYMTSSTVQVPDGSPTI</sequence>
<gene>
    <name evidence="1" type="ORF">ACFSUS_01100</name>
</gene>
<proteinExistence type="predicted"/>
<name>A0ABW5LWP1_9BACT</name>
<dbReference type="EMBL" id="JBHULN010000001">
    <property type="protein sequence ID" value="MFD2569208.1"/>
    <property type="molecule type" value="Genomic_DNA"/>
</dbReference>
<evidence type="ECO:0000313" key="1">
    <source>
        <dbReference type="EMBL" id="MFD2569208.1"/>
    </source>
</evidence>